<feature type="compositionally biased region" description="Polar residues" evidence="1">
    <location>
        <begin position="16"/>
        <end position="26"/>
    </location>
</feature>
<protein>
    <recommendedName>
        <fullName evidence="4">T1SS-143 domain-containing protein</fullName>
    </recommendedName>
</protein>
<evidence type="ECO:0008006" key="4">
    <source>
        <dbReference type="Google" id="ProtNLM"/>
    </source>
</evidence>
<feature type="region of interest" description="Disordered" evidence="1">
    <location>
        <begin position="946"/>
        <end position="967"/>
    </location>
</feature>
<organism evidence="2 3">
    <name type="scientific">Kangsaoukella pontilimi</name>
    <dbReference type="NCBI Taxonomy" id="2691042"/>
    <lineage>
        <taxon>Bacteria</taxon>
        <taxon>Pseudomonadati</taxon>
        <taxon>Pseudomonadota</taxon>
        <taxon>Alphaproteobacteria</taxon>
        <taxon>Rhodobacterales</taxon>
        <taxon>Paracoccaceae</taxon>
        <taxon>Kangsaoukella</taxon>
    </lineage>
</organism>
<evidence type="ECO:0000256" key="1">
    <source>
        <dbReference type="SAM" id="MobiDB-lite"/>
    </source>
</evidence>
<accession>A0A7C9MXJ4</accession>
<dbReference type="Proteomes" id="UP000480350">
    <property type="component" value="Unassembled WGS sequence"/>
</dbReference>
<dbReference type="RefSeq" id="WP_160764339.1">
    <property type="nucleotide sequence ID" value="NZ_WUPT01000002.1"/>
</dbReference>
<evidence type="ECO:0000313" key="3">
    <source>
        <dbReference type="Proteomes" id="UP000480350"/>
    </source>
</evidence>
<name>A0A7C9MXJ4_9RHOB</name>
<feature type="region of interest" description="Disordered" evidence="1">
    <location>
        <begin position="1292"/>
        <end position="1312"/>
    </location>
</feature>
<sequence length="2536" mass="264228">MVDFTEDDIIGGVVNDESTNEQNNGDADTLNGETLEDNNDNDIDVSLLPDIFTTWLSGYFTTEVTTIEQLIHEAALTNYGSVTGTEVLSGTLDAGQTLTIGTTDFSTDDYDTLDLFVAAINDAELTGITAANVNNTLVIYTTEDLTLAGDTGYFGLPALAAVAADSFELTKVLTLSDLNLEYLALTTTSAGNPFPIFDDGGTGTYPDGVNSGLNTSGSSPAPIHLWLVPDPTPADDTDEPVYILVGYEVDADGQPIDVDSPAIAIYLDQELTKNALGNDTLVARFYTVQFEGISIDNEDPNDPDALKLIDNEAISLTATSSLDFDATNAPSGQNLFIMFPEKDAEPVADGDGTLRYDYGIVATGRDPADVEGGANLSTGDTVNSSKAKGQDQVFGSNNQMLTADTDDDGIGDTLILTFVQGTNADYTVPDLDQNEADVEANIDFLSALETTGASFEVVQLQSGKAAVLYLTALANDLGDAANTEIRSGSDFEGDLETQLANMNDVMVGFETVVVSGPRTKGKNAPDVTFTTSYAAYLAYISADDDGTDPGDLDFGDKMVVWDDQTENTFFIEVAFGEDGEGLQLSRLRASDTVSYTTDGNHSRLMIENDGDGAGQDSAEFDVGNFSITQVSTESVAIGGIFGFEDDYPAAFKADPAYVEEEHGITGGNEDLTSDTIIEGSDSPGPAVDADTDEDGALGTITNIDYVADAGSAFIVSGNDATAIFALDPTGATLPVHTSQSALIDWDLTTEKNTDDEITKYILTGSVVSITGTLPGGTDRDYMLAAGTYEIDEVSPGVDDFSFTVPNDGATLGDLIDAINGTDFLTAEIDGGDLRVESVFHNALDFTGFGALGISNGTLSTTRDVILFEVTPGGEMKFSVLGQVDHTQGDNLEAAVEFDMSSALIVVDTDGDHVRDLYDLGRYFVIDDKPVDLGGTFGGTVEEEHLPTIGNEDAGVPTEDQDVPGDPGDPNVTTDVATGSLSGLVSVGTDEQLGGGAKFSLKGDATSLATLPDLTSGGNAVSYDVTGNVLTAFIDSGDAGLDAGDKKVFTFELVGPTGQDWKFTLLAPLDHTYSGDPASEENLDLIDGDGSVPGIEFGGLLQAEDFDGDTVDLTGSVLVKVIDDVPNEPTVSVDDSESILKTFDGGLSDGNFPGDDLDEDDNASATIAEVDFTTDFTISGTGDYGADGAGTATTSWKLKLLGNEGDAAIGLKSDGSQIYLHDINGVIYGSTVETGTDEQIEAGAVFSLSNTQGVVTLTQSQELDHIQKDTYDGDYIEDTVALADGQVALEASASTKDADGDTTPTASDALDLGGNVVFGDDGPDDPTVTLKGDAGVLKTFDGGLPDGNFTGTELDEDENKASSVIAIVDFKDNFEFGNADDYGADGAGEATTTWTLKLLDGSKASGLFSDGSAVYLHKIDGMIYGSTVQSGTDDQIKAGKVFTLSNDGSKVTLEQFEELDHSKTDTYAGEYKDDTVALADNLVGLEASVVVKDEEGDTSQTVSKTQDLGNNVVFGDDGPADPTVSEDDSDLILKTFDGGTADGNFTGSDLTPEDTNPSKTIAVVDFKDDFKIENTDDYGADGAGKATTTWSLELSKAAGTDSGLKSDTKAVYLHIFGGVVYGSTLASGSEADIKAAKVFTLSNSGSVVTLEQFEELDHTKTEAYSGGYLDDTVALADGLVELVASVVVEDEEGDTSQTVKDGLDLGGNVVFGDDGPKTPTVSATDSGRKILTYDGGTTDGNFDGEDRALVTADDDPDDNPAVAVVDFKDDFTFANEGDYGADGAGDTDRTWTLRLGSGATAPIDSGLTSDGGTVMLADVSGVIYGYVDTDGTEGYASGDRLVFTVSNSGSVVTLTQSEELDHTISQEYSGNYRDDIVALAAGKIEFVAGAKTTDEEGDTATATVAVLDLGGDTPETSNIIFGDDGPKSPTFNVTDSGLKILTYDGGTTGGNYDGEDRAEIAADDDDSDDPTVAVVDFSGEFSVVGGDDFGADGGGQTSRTWGLQLDGGATGSLLTNLTASGDDVRVDEQGGVVYGYVEKGGNGVYDADTDRLIFTLSQAAGVVTQTQYEELDHPEPGAPYDGAYIDQTVALGDNLVELFSTAKTTDQEGDFSQTATGTLDLGGNVLFGDDGPDSLQPDTLTVWNKAGEDATAELLGDADRVGADDPGTAYFVTSTGGGDGTTIVQLKGIIQDDTPDTLEALLSGEAEVFVFGFGTDTLTAYAEKGGDTSGTSSGYDEGVDDIVFVMTLDTDGLVAGSDVFDIEMFAPIDNLVTVSFGDNFVADVPSGNPDSQIVFNVGGSDIDVLFKGYESEIGDGEILDGSPTTVNISGAGVGVGTGQDFDRTGNIVDRLEIEFLLDDGLGDATVSGDEIVTVNNFNFVLNQNNSPGDDANFLIRAWNGETEVEITSLEVNGTVLSFDVGGETSILGNDGTTVEIFDDTTYDTKGWIIDGGGGGTAGSDADNDTLIVSTADGFTRLEIIALGDDANKDTFDILLGSVDVPTPYDITFETYAVLADSDDDYSAVSTLDVTLSYQDIA</sequence>
<gene>
    <name evidence="2" type="ORF">GQ651_11205</name>
</gene>
<feature type="region of interest" description="Disordered" evidence="1">
    <location>
        <begin position="1"/>
        <end position="39"/>
    </location>
</feature>
<comment type="caution">
    <text evidence="2">The sequence shown here is derived from an EMBL/GenBank/DDBJ whole genome shotgun (WGS) entry which is preliminary data.</text>
</comment>
<proteinExistence type="predicted"/>
<keyword evidence="3" id="KW-1185">Reference proteome</keyword>
<reference evidence="2 3" key="2">
    <citation type="submission" date="2020-03" db="EMBL/GenBank/DDBJ databases">
        <title>Kangsaoukella pontilimi gen. nov., sp. nov., a new member of the family Rhodobacteraceae isolated from a tidal mudflat.</title>
        <authorList>
            <person name="Kim I.S."/>
        </authorList>
    </citation>
    <scope>NUCLEOTIDE SEQUENCE [LARGE SCALE GENOMIC DNA]</scope>
    <source>
        <strain evidence="2 3">GH1-50</strain>
    </source>
</reference>
<evidence type="ECO:0000313" key="2">
    <source>
        <dbReference type="EMBL" id="MXQ08414.1"/>
    </source>
</evidence>
<dbReference type="EMBL" id="WUPT01000002">
    <property type="protein sequence ID" value="MXQ08414.1"/>
    <property type="molecule type" value="Genomic_DNA"/>
</dbReference>
<reference evidence="2 3" key="1">
    <citation type="submission" date="2019-12" db="EMBL/GenBank/DDBJ databases">
        <authorList>
            <person name="Lee S.D."/>
        </authorList>
    </citation>
    <scope>NUCLEOTIDE SEQUENCE [LARGE SCALE GENOMIC DNA]</scope>
    <source>
        <strain evidence="2 3">GH1-50</strain>
    </source>
</reference>